<dbReference type="STRING" id="98403.A0A151GR94"/>
<keyword evidence="7 19" id="KW-1015">Disulfide bond</keyword>
<keyword evidence="8" id="KW-0325">Glycoprotein</keyword>
<evidence type="ECO:0000256" key="2">
    <source>
        <dbReference type="ARBA" id="ARBA00005375"/>
    </source>
</evidence>
<dbReference type="FunCoup" id="A0A151GR94">
    <property type="interactions" value="382"/>
</dbReference>
<evidence type="ECO:0000256" key="15">
    <source>
        <dbReference type="ARBA" id="ARBA00043788"/>
    </source>
</evidence>
<feature type="disulfide bond" evidence="19">
    <location>
        <begin position="244"/>
        <end position="496"/>
    </location>
</feature>
<sequence length="498" mass="54480">MGFASAVASALQGTRADNRRRYIYSAIPLGEAGHNRGRQRTWRVRPLKVLAAFVIAAAALSVVIAYRHARGATREHADTSSQSWGQYSPFFSVPSAIDASTPDGCEVTFAAVLSRHGSRYPTASKAEVYRLLLDRVQKSVSRYARGYEFIEDFALDPGVDSMTSYGENELVESGIAFYQRYKLLARDSDPFVRASGSDRVIMSAQNFTQGFYRAQGKSYDGALEKILVLPEGTDFNNTLDHGTCPAFENGPNSAHAREKQKVWGDIWATPIRERLNTKLPGAGLTVQDTIFMMDLCPFDTVATAGATMSMFCGLFSADEWHGYDYFGSLGKWYQQGNGSPLGPTQGAGYANELIARLTGQAVRDSTTTNSTLDSSPETFPLDRKLYADFSHDNAMVSAYAALGLYGKTDDLPVTSKLPPLKAHGFSASWTVPFAGRMYVEKMRCGGEGDEELVRIIINDRVQGLDGCGADHLGRCKLGAFVKSLSFARRGGRWNGCYS</sequence>
<evidence type="ECO:0000256" key="11">
    <source>
        <dbReference type="ARBA" id="ARBA00043670"/>
    </source>
</evidence>
<dbReference type="InterPro" id="IPR016274">
    <property type="entry name" value="Histidine_acid_Pase_euk"/>
</dbReference>
<evidence type="ECO:0000256" key="14">
    <source>
        <dbReference type="ARBA" id="ARBA00043748"/>
    </source>
</evidence>
<dbReference type="Pfam" id="PF00328">
    <property type="entry name" value="His_Phos_2"/>
    <property type="match status" value="1"/>
</dbReference>
<name>A0A151GR94_DRECN</name>
<keyword evidence="20" id="KW-1133">Transmembrane helix</keyword>
<feature type="active site" description="Proton donor" evidence="18">
    <location>
        <position position="392"/>
    </location>
</feature>
<keyword evidence="5" id="KW-0964">Secreted</keyword>
<comment type="subunit">
    <text evidence="3">Monomer.</text>
</comment>
<evidence type="ECO:0000256" key="18">
    <source>
        <dbReference type="PIRSR" id="PIRSR000894-1"/>
    </source>
</evidence>
<comment type="caution">
    <text evidence="21">The sequence shown here is derived from an EMBL/GenBank/DDBJ whole genome shotgun (WGS) entry which is preliminary data.</text>
</comment>
<evidence type="ECO:0000256" key="1">
    <source>
        <dbReference type="ARBA" id="ARBA00004613"/>
    </source>
</evidence>
<keyword evidence="20" id="KW-0472">Membrane</keyword>
<dbReference type="InterPro" id="IPR029033">
    <property type="entry name" value="His_PPase_superfam"/>
</dbReference>
<organism evidence="21 22">
    <name type="scientific">Drechmeria coniospora</name>
    <name type="common">Nematophagous fungus</name>
    <name type="synonym">Meria coniospora</name>
    <dbReference type="NCBI Taxonomy" id="98403"/>
    <lineage>
        <taxon>Eukaryota</taxon>
        <taxon>Fungi</taxon>
        <taxon>Dikarya</taxon>
        <taxon>Ascomycota</taxon>
        <taxon>Pezizomycotina</taxon>
        <taxon>Sordariomycetes</taxon>
        <taxon>Hypocreomycetidae</taxon>
        <taxon>Hypocreales</taxon>
        <taxon>Ophiocordycipitaceae</taxon>
        <taxon>Drechmeria</taxon>
    </lineage>
</organism>
<feature type="disulfide bond" evidence="19">
    <location>
        <begin position="296"/>
        <end position="312"/>
    </location>
</feature>
<evidence type="ECO:0000256" key="4">
    <source>
        <dbReference type="ARBA" id="ARBA00012632"/>
    </source>
</evidence>
<feature type="disulfide bond" evidence="19">
    <location>
        <begin position="105"/>
        <end position="444"/>
    </location>
</feature>
<keyword evidence="20" id="KW-0812">Transmembrane</keyword>
<protein>
    <recommendedName>
        <fullName evidence="16">Phytase A</fullName>
        <ecNumber evidence="4">3.1.3.8</ecNumber>
    </recommendedName>
    <alternativeName>
        <fullName evidence="17">Histidine acid phosphatase phyA</fullName>
    </alternativeName>
    <alternativeName>
        <fullName evidence="10">Myo-inositol hexakisphosphate phosphohydrolase A</fullName>
    </alternativeName>
    <alternativeName>
        <fullName evidence="9">Myo-inositol-hexaphosphate 3-phosphohydrolase A</fullName>
    </alternativeName>
</protein>
<comment type="subcellular location">
    <subcellularLocation>
        <location evidence="1">Secreted</location>
    </subcellularLocation>
</comment>
<evidence type="ECO:0000256" key="3">
    <source>
        <dbReference type="ARBA" id="ARBA00011245"/>
    </source>
</evidence>
<evidence type="ECO:0000256" key="7">
    <source>
        <dbReference type="ARBA" id="ARBA00023157"/>
    </source>
</evidence>
<evidence type="ECO:0000313" key="22">
    <source>
        <dbReference type="Proteomes" id="UP000076580"/>
    </source>
</evidence>
<dbReference type="EMBL" id="LAYC01000001">
    <property type="protein sequence ID" value="KYK59635.1"/>
    <property type="molecule type" value="Genomic_DNA"/>
</dbReference>
<dbReference type="AlphaFoldDB" id="A0A151GR94"/>
<comment type="catalytic activity">
    <reaction evidence="11">
        <text>1D-myo-inositol 1,2,5,6-tetrakisphosphate + H2O = 1D-myo-inositol 1,2,6-trisphosphate + phosphate</text>
        <dbReference type="Rhea" id="RHEA:77119"/>
        <dbReference type="ChEBI" id="CHEBI:15377"/>
        <dbReference type="ChEBI" id="CHEBI:43474"/>
        <dbReference type="ChEBI" id="CHEBI:195535"/>
        <dbReference type="ChEBI" id="CHEBI:195537"/>
    </reaction>
    <physiologicalReaction direction="left-to-right" evidence="11">
        <dbReference type="Rhea" id="RHEA:77120"/>
    </physiologicalReaction>
</comment>
<dbReference type="PIRSF" id="PIRSF000894">
    <property type="entry name" value="Acid_phosphatase"/>
    <property type="match status" value="1"/>
</dbReference>
<evidence type="ECO:0000256" key="17">
    <source>
        <dbReference type="ARBA" id="ARBA00044262"/>
    </source>
</evidence>
<comment type="catalytic activity">
    <reaction evidence="12">
        <text>1D-myo-inositol 1,2-bisphosphate + H2O = 1D-myo-inositol 2-phosphate + phosphate</text>
        <dbReference type="Rhea" id="RHEA:77135"/>
        <dbReference type="ChEBI" id="CHEBI:15377"/>
        <dbReference type="ChEBI" id="CHEBI:43474"/>
        <dbReference type="ChEBI" id="CHEBI:84142"/>
        <dbReference type="ChEBI" id="CHEBI:195539"/>
    </reaction>
    <physiologicalReaction direction="left-to-right" evidence="12">
        <dbReference type="Rhea" id="RHEA:77136"/>
    </physiologicalReaction>
</comment>
<feature type="transmembrane region" description="Helical" evidence="20">
    <location>
        <begin position="49"/>
        <end position="66"/>
    </location>
</feature>
<evidence type="ECO:0000313" key="21">
    <source>
        <dbReference type="EMBL" id="KYK59635.1"/>
    </source>
</evidence>
<dbReference type="GO" id="GO:0016158">
    <property type="term" value="F:inositol hexakisphosphate 3-phosphatase activity"/>
    <property type="evidence" value="ECO:0007669"/>
    <property type="project" value="UniProtKB-EC"/>
</dbReference>
<dbReference type="InterPro" id="IPR000560">
    <property type="entry name" value="His_Pase_clade-2"/>
</dbReference>
<reference evidence="21 22" key="1">
    <citation type="journal article" date="2016" name="Sci. Rep.">
        <title>Insights into Adaptations to a Near-Obligate Nematode Endoparasitic Lifestyle from the Finished Genome of Drechmeria coniospora.</title>
        <authorList>
            <person name="Zhang L."/>
            <person name="Zhou Z."/>
            <person name="Guo Q."/>
            <person name="Fokkens L."/>
            <person name="Miskei M."/>
            <person name="Pocsi I."/>
            <person name="Zhang W."/>
            <person name="Chen M."/>
            <person name="Wang L."/>
            <person name="Sun Y."/>
            <person name="Donzelli B.G."/>
            <person name="Gibson D.M."/>
            <person name="Nelson D.R."/>
            <person name="Luo J.G."/>
            <person name="Rep M."/>
            <person name="Liu H."/>
            <person name="Yang S."/>
            <person name="Wang J."/>
            <person name="Krasnoff S.B."/>
            <person name="Xu Y."/>
            <person name="Molnar I."/>
            <person name="Lin M."/>
        </authorList>
    </citation>
    <scope>NUCLEOTIDE SEQUENCE [LARGE SCALE GENOMIC DNA]</scope>
    <source>
        <strain evidence="21 22">ARSEF 6962</strain>
    </source>
</reference>
<dbReference type="Gene3D" id="3.40.50.1240">
    <property type="entry name" value="Phosphoglycerate mutase-like"/>
    <property type="match status" value="1"/>
</dbReference>
<comment type="catalytic activity">
    <reaction evidence="13">
        <text>1D-myo-inositol 1,2,6-trisphosphate + H2O = 1D-myo-inositol 1,2-bisphosphate + phosphate</text>
        <dbReference type="Rhea" id="RHEA:77131"/>
        <dbReference type="ChEBI" id="CHEBI:15377"/>
        <dbReference type="ChEBI" id="CHEBI:43474"/>
        <dbReference type="ChEBI" id="CHEBI:195537"/>
        <dbReference type="ChEBI" id="CHEBI:195539"/>
    </reaction>
    <physiologicalReaction direction="left-to-right" evidence="13">
        <dbReference type="Rhea" id="RHEA:77132"/>
    </physiologicalReaction>
</comment>
<dbReference type="InterPro" id="IPR033379">
    <property type="entry name" value="Acid_Pase_AS"/>
</dbReference>
<proteinExistence type="inferred from homology"/>
<dbReference type="PANTHER" id="PTHR20963:SF24">
    <property type="entry name" value="3-PHYTASE B"/>
    <property type="match status" value="1"/>
</dbReference>
<dbReference type="PROSITE" id="PS00616">
    <property type="entry name" value="HIS_ACID_PHOSPHAT_1"/>
    <property type="match status" value="1"/>
</dbReference>
<accession>A0A151GR94</accession>
<keyword evidence="22" id="KW-1185">Reference proteome</keyword>
<evidence type="ECO:0000256" key="16">
    <source>
        <dbReference type="ARBA" id="ARBA00044106"/>
    </source>
</evidence>
<evidence type="ECO:0000256" key="10">
    <source>
        <dbReference type="ARBA" id="ARBA00042300"/>
    </source>
</evidence>
<keyword evidence="6" id="KW-0378">Hydrolase</keyword>
<dbReference type="RefSeq" id="XP_040658987.1">
    <property type="nucleotide sequence ID" value="XM_040798104.1"/>
</dbReference>
<feature type="disulfide bond" evidence="19">
    <location>
        <begin position="467"/>
        <end position="475"/>
    </location>
</feature>
<gene>
    <name evidence="21" type="ORF">DCS_00768</name>
</gene>
<evidence type="ECO:0000256" key="12">
    <source>
        <dbReference type="ARBA" id="ARBA00043675"/>
    </source>
</evidence>
<evidence type="ECO:0000256" key="19">
    <source>
        <dbReference type="PIRSR" id="PIRSR000894-2"/>
    </source>
</evidence>
<evidence type="ECO:0000256" key="13">
    <source>
        <dbReference type="ARBA" id="ARBA00043721"/>
    </source>
</evidence>
<dbReference type="GO" id="GO:0003993">
    <property type="term" value="F:acid phosphatase activity"/>
    <property type="evidence" value="ECO:0007669"/>
    <property type="project" value="TreeGrafter"/>
</dbReference>
<dbReference type="Proteomes" id="UP000076580">
    <property type="component" value="Chromosome 01"/>
</dbReference>
<comment type="catalytic activity">
    <reaction evidence="15">
        <text>1D-myo-inositol hexakisphosphate + H2O = 1D-myo-inositol 1,2,4,5,6-pentakisphosphate + phosphate</text>
        <dbReference type="Rhea" id="RHEA:16989"/>
        <dbReference type="ChEBI" id="CHEBI:15377"/>
        <dbReference type="ChEBI" id="CHEBI:43474"/>
        <dbReference type="ChEBI" id="CHEBI:57798"/>
        <dbReference type="ChEBI" id="CHEBI:58130"/>
        <dbReference type="EC" id="3.1.3.8"/>
    </reaction>
    <physiologicalReaction direction="left-to-right" evidence="15">
        <dbReference type="Rhea" id="RHEA:16990"/>
    </physiologicalReaction>
</comment>
<evidence type="ECO:0000256" key="6">
    <source>
        <dbReference type="ARBA" id="ARBA00022801"/>
    </source>
</evidence>
<evidence type="ECO:0000256" key="5">
    <source>
        <dbReference type="ARBA" id="ARBA00022525"/>
    </source>
</evidence>
<dbReference type="EC" id="3.1.3.8" evidence="4"/>
<dbReference type="CDD" id="cd07061">
    <property type="entry name" value="HP_HAP_like"/>
    <property type="match status" value="1"/>
</dbReference>
<evidence type="ECO:0000256" key="8">
    <source>
        <dbReference type="ARBA" id="ARBA00023180"/>
    </source>
</evidence>
<dbReference type="GO" id="GO:0005576">
    <property type="term" value="C:extracellular region"/>
    <property type="evidence" value="ECO:0007669"/>
    <property type="project" value="UniProtKB-SubCell"/>
</dbReference>
<comment type="similarity">
    <text evidence="2">Belongs to the histidine acid phosphatase family.</text>
</comment>
<comment type="catalytic activity">
    <reaction evidence="14">
        <text>1D-myo-inositol 1,2,4,5,6-pentakisphosphate + H2O = 1D-myo-inositol 1,2,5,6-tetrakisphosphate + phosphate</text>
        <dbReference type="Rhea" id="RHEA:77115"/>
        <dbReference type="ChEBI" id="CHEBI:15377"/>
        <dbReference type="ChEBI" id="CHEBI:43474"/>
        <dbReference type="ChEBI" id="CHEBI:57798"/>
        <dbReference type="ChEBI" id="CHEBI:195535"/>
    </reaction>
    <physiologicalReaction direction="left-to-right" evidence="14">
        <dbReference type="Rhea" id="RHEA:77116"/>
    </physiologicalReaction>
</comment>
<feature type="active site" description="Nucleophile" evidence="18">
    <location>
        <position position="116"/>
    </location>
</feature>
<dbReference type="PANTHER" id="PTHR20963">
    <property type="entry name" value="MULTIPLE INOSITOL POLYPHOSPHATE PHOSPHATASE-RELATED"/>
    <property type="match status" value="1"/>
</dbReference>
<dbReference type="InParanoid" id="A0A151GR94"/>
<evidence type="ECO:0000256" key="9">
    <source>
        <dbReference type="ARBA" id="ARBA00041857"/>
    </source>
</evidence>
<dbReference type="GeneID" id="63713411"/>
<dbReference type="SUPFAM" id="SSF53254">
    <property type="entry name" value="Phosphoglycerate mutase-like"/>
    <property type="match status" value="1"/>
</dbReference>
<evidence type="ECO:0000256" key="20">
    <source>
        <dbReference type="SAM" id="Phobius"/>
    </source>
</evidence>